<feature type="active site" description="Cysteine sulfenic acid (-SOH) intermediate" evidence="5">
    <location>
        <position position="56"/>
    </location>
</feature>
<dbReference type="GO" id="GO:0008379">
    <property type="term" value="F:thioredoxin peroxidase activity"/>
    <property type="evidence" value="ECO:0007669"/>
    <property type="project" value="InterPro"/>
</dbReference>
<evidence type="ECO:0000256" key="4">
    <source>
        <dbReference type="ARBA" id="ARBA00023284"/>
    </source>
</evidence>
<evidence type="ECO:0000259" key="6">
    <source>
        <dbReference type="PROSITE" id="PS51352"/>
    </source>
</evidence>
<dbReference type="FunFam" id="3.40.30.10:FF:000160">
    <property type="entry name" value="Peroxiredoxin family protein/glutaredoxin"/>
    <property type="match status" value="1"/>
</dbReference>
<dbReference type="EMBL" id="RPOK01000001">
    <property type="protein sequence ID" value="RPJ67932.1"/>
    <property type="molecule type" value="Genomic_DNA"/>
</dbReference>
<reference evidence="7 8" key="1">
    <citation type="submission" date="2018-11" db="EMBL/GenBank/DDBJ databases">
        <authorList>
            <person name="Ye M.-Q."/>
            <person name="Du Z.-J."/>
        </authorList>
    </citation>
    <scope>NUCLEOTIDE SEQUENCE [LARGE SCALE GENOMIC DNA]</scope>
    <source>
        <strain evidence="7 8">U0105</strain>
    </source>
</reference>
<protein>
    <submittedName>
        <fullName evidence="7">Glutathione peroxidase</fullName>
    </submittedName>
</protein>
<dbReference type="InterPro" id="IPR011767">
    <property type="entry name" value="GLR_AS"/>
</dbReference>
<dbReference type="SUPFAM" id="SSF52833">
    <property type="entry name" value="Thioredoxin-like"/>
    <property type="match status" value="1"/>
</dbReference>
<evidence type="ECO:0000256" key="3">
    <source>
        <dbReference type="ARBA" id="ARBA00023157"/>
    </source>
</evidence>
<dbReference type="PROSITE" id="PS51352">
    <property type="entry name" value="THIOREDOXIN_2"/>
    <property type="match status" value="1"/>
</dbReference>
<accession>A0A3N5Y2I5</accession>
<dbReference type="InterPro" id="IPR002109">
    <property type="entry name" value="Glutaredoxin"/>
</dbReference>
<keyword evidence="2" id="KW-0560">Oxidoreductase</keyword>
<dbReference type="Pfam" id="PF08534">
    <property type="entry name" value="Redoxin"/>
    <property type="match status" value="1"/>
</dbReference>
<dbReference type="InterPro" id="IPR013740">
    <property type="entry name" value="Redoxin"/>
</dbReference>
<dbReference type="GO" id="GO:0034599">
    <property type="term" value="P:cellular response to oxidative stress"/>
    <property type="evidence" value="ECO:0007669"/>
    <property type="project" value="InterPro"/>
</dbReference>
<dbReference type="CDD" id="cd03013">
    <property type="entry name" value="PRX5_like"/>
    <property type="match status" value="1"/>
</dbReference>
<dbReference type="PRINTS" id="PR00160">
    <property type="entry name" value="GLUTAREDOXIN"/>
</dbReference>
<name>A0A3N5Y2I5_9ALTE</name>
<keyword evidence="8" id="KW-1185">Reference proteome</keyword>
<dbReference type="RefSeq" id="WP_124025935.1">
    <property type="nucleotide sequence ID" value="NZ_JBHRSN010000005.1"/>
</dbReference>
<evidence type="ECO:0000313" key="7">
    <source>
        <dbReference type="EMBL" id="RPJ67932.1"/>
    </source>
</evidence>
<keyword evidence="3" id="KW-1015">Disulfide bond</keyword>
<sequence length="252" mass="27700">MTQANPKFPSIEGQRVPDVTFPIRQGEDWITKSTDDLFKGKKVVVFSLPGAFTPTCSSTHLPRYNELANVFKAHGVDSIICVSVNDTFVMNAWAADQESENIELIPDGNGDFTEKMGLLVDKADLGFGKRSWRYSMLVEDKVIKKMFIEPDLPGDPFEVSDADTMLAYIAPGAEVNQPVSVFSKPGCPYCAKAKALLSDHHMAFEEIVMGKNASLTSLKAVSGRDTVPQVFIGGQHIGGSEELEQYFADKRD</sequence>
<gene>
    <name evidence="7" type="ORF">DRW07_00525</name>
</gene>
<dbReference type="InterPro" id="IPR013766">
    <property type="entry name" value="Thioredoxin_domain"/>
</dbReference>
<dbReference type="PROSITE" id="PS51354">
    <property type="entry name" value="GLUTAREDOXIN_2"/>
    <property type="match status" value="1"/>
</dbReference>
<dbReference type="PROSITE" id="PS00195">
    <property type="entry name" value="GLUTAREDOXIN_1"/>
    <property type="match status" value="1"/>
</dbReference>
<feature type="domain" description="Thioredoxin" evidence="6">
    <location>
        <begin position="10"/>
        <end position="174"/>
    </location>
</feature>
<dbReference type="NCBIfam" id="TIGR02190">
    <property type="entry name" value="GlrX-dom"/>
    <property type="match status" value="1"/>
</dbReference>
<dbReference type="InterPro" id="IPR037944">
    <property type="entry name" value="PRX5-like"/>
</dbReference>
<dbReference type="OrthoDB" id="9800621at2"/>
<dbReference type="InterPro" id="IPR036249">
    <property type="entry name" value="Thioredoxin-like_sf"/>
</dbReference>
<dbReference type="Gene3D" id="3.40.30.10">
    <property type="entry name" value="Glutaredoxin"/>
    <property type="match status" value="2"/>
</dbReference>
<dbReference type="Pfam" id="PF00462">
    <property type="entry name" value="Glutaredoxin"/>
    <property type="match status" value="1"/>
</dbReference>
<dbReference type="GO" id="GO:0045454">
    <property type="term" value="P:cell redox homeostasis"/>
    <property type="evidence" value="ECO:0007669"/>
    <property type="project" value="TreeGrafter"/>
</dbReference>
<dbReference type="AlphaFoldDB" id="A0A3N5Y2I5"/>
<dbReference type="PANTHER" id="PTHR10430:SF16">
    <property type="entry name" value="PEROXIREDOXIN-5, MITOCHONDRIAL"/>
    <property type="match status" value="1"/>
</dbReference>
<evidence type="ECO:0000313" key="8">
    <source>
        <dbReference type="Proteomes" id="UP000275281"/>
    </source>
</evidence>
<dbReference type="GO" id="GO:0005737">
    <property type="term" value="C:cytoplasm"/>
    <property type="evidence" value="ECO:0007669"/>
    <property type="project" value="TreeGrafter"/>
</dbReference>
<dbReference type="InterPro" id="IPR011906">
    <property type="entry name" value="Glutaredoxin_dom"/>
</dbReference>
<evidence type="ECO:0000256" key="1">
    <source>
        <dbReference type="ARBA" id="ARBA00022559"/>
    </source>
</evidence>
<proteinExistence type="predicted"/>
<dbReference type="PANTHER" id="PTHR10430">
    <property type="entry name" value="PEROXIREDOXIN"/>
    <property type="match status" value="1"/>
</dbReference>
<keyword evidence="1 7" id="KW-0575">Peroxidase</keyword>
<organism evidence="7 8">
    <name type="scientific">Alteromonas sediminis</name>
    <dbReference type="NCBI Taxonomy" id="2259342"/>
    <lineage>
        <taxon>Bacteria</taxon>
        <taxon>Pseudomonadati</taxon>
        <taxon>Pseudomonadota</taxon>
        <taxon>Gammaproteobacteria</taxon>
        <taxon>Alteromonadales</taxon>
        <taxon>Alteromonadaceae</taxon>
        <taxon>Alteromonas/Salinimonas group</taxon>
        <taxon>Alteromonas</taxon>
    </lineage>
</organism>
<evidence type="ECO:0000256" key="5">
    <source>
        <dbReference type="PIRSR" id="PIRSR637944-1"/>
    </source>
</evidence>
<dbReference type="Proteomes" id="UP000275281">
    <property type="component" value="Unassembled WGS sequence"/>
</dbReference>
<keyword evidence="4" id="KW-0676">Redox-active center</keyword>
<evidence type="ECO:0000256" key="2">
    <source>
        <dbReference type="ARBA" id="ARBA00023002"/>
    </source>
</evidence>
<comment type="caution">
    <text evidence="7">The sequence shown here is derived from an EMBL/GenBank/DDBJ whole genome shotgun (WGS) entry which is preliminary data.</text>
</comment>
<dbReference type="GO" id="GO:0042744">
    <property type="term" value="P:hydrogen peroxide catabolic process"/>
    <property type="evidence" value="ECO:0007669"/>
    <property type="project" value="TreeGrafter"/>
</dbReference>
<dbReference type="InterPro" id="IPR014025">
    <property type="entry name" value="Glutaredoxin_subgr"/>
</dbReference>